<proteinExistence type="predicted"/>
<reference evidence="1 2" key="1">
    <citation type="submission" date="2013-07" db="EMBL/GenBank/DDBJ databases">
        <title>Completed genome of Sphingomonas sanxanigenens NX02.</title>
        <authorList>
            <person name="Ma T."/>
            <person name="Huang H."/>
            <person name="Wu M."/>
            <person name="Li X."/>
            <person name="Li G."/>
        </authorList>
    </citation>
    <scope>NUCLEOTIDE SEQUENCE [LARGE SCALE GENOMIC DNA]</scope>
    <source>
        <strain evidence="1 2">NX02</strain>
    </source>
</reference>
<dbReference type="Proteomes" id="UP000018851">
    <property type="component" value="Chromosome"/>
</dbReference>
<organism evidence="1 2">
    <name type="scientific">Sphingomonas sanxanigenens DSM 19645 = NX02</name>
    <dbReference type="NCBI Taxonomy" id="1123269"/>
    <lineage>
        <taxon>Bacteria</taxon>
        <taxon>Pseudomonadati</taxon>
        <taxon>Pseudomonadota</taxon>
        <taxon>Alphaproteobacteria</taxon>
        <taxon>Sphingomonadales</taxon>
        <taxon>Sphingomonadaceae</taxon>
        <taxon>Sphingomonas</taxon>
    </lineage>
</organism>
<dbReference type="RefSeq" id="WP_039996732.1">
    <property type="nucleotide sequence ID" value="NZ_CP006644.1"/>
</dbReference>
<accession>W0AFX6</accession>
<evidence type="ECO:0000313" key="1">
    <source>
        <dbReference type="EMBL" id="AHE55996.1"/>
    </source>
</evidence>
<sequence length="101" mass="11099">MKGARNPDGTYDGRKVLSELSGGRISPGEVQSIFDQVKANGEAWRNCPAPHHVVDRIEGKLPTKFRCRHCGATKGTEIIFYIEGFVAAGGDGKAVWPEWDR</sequence>
<dbReference type="EMBL" id="CP006644">
    <property type="protein sequence ID" value="AHE55996.1"/>
    <property type="molecule type" value="Genomic_DNA"/>
</dbReference>
<dbReference type="AlphaFoldDB" id="W0AFX6"/>
<dbReference type="STRING" id="1123269.NX02_21830"/>
<dbReference type="OrthoDB" id="9805913at2"/>
<keyword evidence="2" id="KW-1185">Reference proteome</keyword>
<dbReference type="PATRIC" id="fig|1123269.5.peg.4271"/>
<gene>
    <name evidence="1" type="ORF">NX02_21830</name>
</gene>
<dbReference type="HOGENOM" id="CLU_2289873_0_0_5"/>
<name>W0AFX6_9SPHN</name>
<dbReference type="KEGG" id="ssan:NX02_21830"/>
<protein>
    <submittedName>
        <fullName evidence="1">Uncharacterized protein</fullName>
    </submittedName>
</protein>
<evidence type="ECO:0000313" key="2">
    <source>
        <dbReference type="Proteomes" id="UP000018851"/>
    </source>
</evidence>